<dbReference type="Proteomes" id="UP000177235">
    <property type="component" value="Unassembled WGS sequence"/>
</dbReference>
<dbReference type="Pfam" id="PF00708">
    <property type="entry name" value="Acylphosphatase"/>
    <property type="match status" value="1"/>
</dbReference>
<evidence type="ECO:0000256" key="4">
    <source>
        <dbReference type="PROSITE-ProRule" id="PRU00520"/>
    </source>
</evidence>
<keyword evidence="4" id="KW-0378">Hydrolase</keyword>
<feature type="domain" description="Acylphosphatase-like" evidence="6">
    <location>
        <begin position="4"/>
        <end position="91"/>
    </location>
</feature>
<dbReference type="PANTHER" id="PTHR47268:SF4">
    <property type="entry name" value="ACYLPHOSPHATASE"/>
    <property type="match status" value="1"/>
</dbReference>
<evidence type="ECO:0000313" key="8">
    <source>
        <dbReference type="Proteomes" id="UP000177235"/>
    </source>
</evidence>
<dbReference type="NCBIfam" id="NF011000">
    <property type="entry name" value="PRK14426.1"/>
    <property type="match status" value="1"/>
</dbReference>
<comment type="catalytic activity">
    <reaction evidence="3 4">
        <text>an acyl phosphate + H2O = a carboxylate + phosphate + H(+)</text>
        <dbReference type="Rhea" id="RHEA:14965"/>
        <dbReference type="ChEBI" id="CHEBI:15377"/>
        <dbReference type="ChEBI" id="CHEBI:15378"/>
        <dbReference type="ChEBI" id="CHEBI:29067"/>
        <dbReference type="ChEBI" id="CHEBI:43474"/>
        <dbReference type="ChEBI" id="CHEBI:59918"/>
        <dbReference type="EC" id="3.6.1.7"/>
    </reaction>
</comment>
<feature type="active site" evidence="4">
    <location>
        <position position="19"/>
    </location>
</feature>
<sequence length="91" mass="10118">MVSEIFLKIYGQVHGVGFRYHAEKTARSLKLAGYVRNANGGTVEILAQGKKENLEKLITWAGSGPDSASVEKIETEWREPSEIFSDFTITD</sequence>
<name>A0A1F5QD77_9BACT</name>
<evidence type="ECO:0000256" key="2">
    <source>
        <dbReference type="ARBA" id="ARBA00012150"/>
    </source>
</evidence>
<feature type="active site" evidence="4">
    <location>
        <position position="37"/>
    </location>
</feature>
<dbReference type="EMBL" id="MFFF01000017">
    <property type="protein sequence ID" value="OGE99720.1"/>
    <property type="molecule type" value="Genomic_DNA"/>
</dbReference>
<evidence type="ECO:0000256" key="5">
    <source>
        <dbReference type="RuleBase" id="RU004168"/>
    </source>
</evidence>
<evidence type="ECO:0000256" key="3">
    <source>
        <dbReference type="ARBA" id="ARBA00047645"/>
    </source>
</evidence>
<protein>
    <recommendedName>
        <fullName evidence="2 4">acylphosphatase</fullName>
        <ecNumber evidence="2 4">3.6.1.7</ecNumber>
    </recommendedName>
</protein>
<reference evidence="7 8" key="1">
    <citation type="journal article" date="2016" name="Nat. Commun.">
        <title>Thousands of microbial genomes shed light on interconnected biogeochemical processes in an aquifer system.</title>
        <authorList>
            <person name="Anantharaman K."/>
            <person name="Brown C.T."/>
            <person name="Hug L.A."/>
            <person name="Sharon I."/>
            <person name="Castelle C.J."/>
            <person name="Probst A.J."/>
            <person name="Thomas B.C."/>
            <person name="Singh A."/>
            <person name="Wilkins M.J."/>
            <person name="Karaoz U."/>
            <person name="Brodie E.L."/>
            <person name="Williams K.H."/>
            <person name="Hubbard S.S."/>
            <person name="Banfield J.F."/>
        </authorList>
    </citation>
    <scope>NUCLEOTIDE SEQUENCE [LARGE SCALE GENOMIC DNA]</scope>
</reference>
<dbReference type="PROSITE" id="PS00151">
    <property type="entry name" value="ACYLPHOSPHATASE_2"/>
    <property type="match status" value="1"/>
</dbReference>
<evidence type="ECO:0000313" key="7">
    <source>
        <dbReference type="EMBL" id="OGE99720.1"/>
    </source>
</evidence>
<comment type="caution">
    <text evidence="7">The sequence shown here is derived from an EMBL/GenBank/DDBJ whole genome shotgun (WGS) entry which is preliminary data.</text>
</comment>
<dbReference type="PANTHER" id="PTHR47268">
    <property type="entry name" value="ACYLPHOSPHATASE"/>
    <property type="match status" value="1"/>
</dbReference>
<accession>A0A1F5QD77</accession>
<dbReference type="InterPro" id="IPR017968">
    <property type="entry name" value="Acylphosphatase_CS"/>
</dbReference>
<evidence type="ECO:0000259" key="6">
    <source>
        <dbReference type="PROSITE" id="PS51160"/>
    </source>
</evidence>
<gene>
    <name evidence="7" type="ORF">A3J05_01800</name>
</gene>
<dbReference type="SUPFAM" id="SSF54975">
    <property type="entry name" value="Acylphosphatase/BLUF domain-like"/>
    <property type="match status" value="1"/>
</dbReference>
<organism evidence="7 8">
    <name type="scientific">Candidatus Doudnabacteria bacterium RIFCSPLOWO2_02_FULL_48_13</name>
    <dbReference type="NCBI Taxonomy" id="1817845"/>
    <lineage>
        <taxon>Bacteria</taxon>
        <taxon>Candidatus Doudnaibacteriota</taxon>
    </lineage>
</organism>
<dbReference type="GO" id="GO:0003998">
    <property type="term" value="F:acylphosphatase activity"/>
    <property type="evidence" value="ECO:0007669"/>
    <property type="project" value="UniProtKB-EC"/>
</dbReference>
<evidence type="ECO:0000256" key="1">
    <source>
        <dbReference type="ARBA" id="ARBA00005614"/>
    </source>
</evidence>
<dbReference type="EC" id="3.6.1.7" evidence="2 4"/>
<dbReference type="Gene3D" id="3.30.70.100">
    <property type="match status" value="1"/>
</dbReference>
<dbReference type="InterPro" id="IPR020456">
    <property type="entry name" value="Acylphosphatase"/>
</dbReference>
<dbReference type="InterPro" id="IPR036046">
    <property type="entry name" value="Acylphosphatase-like_dom_sf"/>
</dbReference>
<dbReference type="InterPro" id="IPR001792">
    <property type="entry name" value="Acylphosphatase-like_dom"/>
</dbReference>
<comment type="similarity">
    <text evidence="1 5">Belongs to the acylphosphatase family.</text>
</comment>
<proteinExistence type="inferred from homology"/>
<dbReference type="PROSITE" id="PS51160">
    <property type="entry name" value="ACYLPHOSPHATASE_3"/>
    <property type="match status" value="1"/>
</dbReference>
<dbReference type="AlphaFoldDB" id="A0A1F5QD77"/>